<evidence type="ECO:0000256" key="3">
    <source>
        <dbReference type="ARBA" id="ARBA00022525"/>
    </source>
</evidence>
<evidence type="ECO:0000256" key="6">
    <source>
        <dbReference type="SAM" id="SignalP"/>
    </source>
</evidence>
<feature type="domain" description="Granulins" evidence="7">
    <location>
        <begin position="132"/>
        <end position="145"/>
    </location>
</feature>
<keyword evidence="3" id="KW-0964">Secreted</keyword>
<accession>A0A8S4P3Y5</accession>
<feature type="transmembrane region" description="Helical" evidence="5">
    <location>
        <begin position="102"/>
        <end position="125"/>
    </location>
</feature>
<protein>
    <recommendedName>
        <fullName evidence="7">Granulins domain-containing protein</fullName>
    </recommendedName>
</protein>
<evidence type="ECO:0000256" key="5">
    <source>
        <dbReference type="SAM" id="Phobius"/>
    </source>
</evidence>
<feature type="signal peptide" evidence="6">
    <location>
        <begin position="1"/>
        <end position="26"/>
    </location>
</feature>
<dbReference type="InterPro" id="IPR037277">
    <property type="entry name" value="Granulin_sf"/>
</dbReference>
<keyword evidence="9" id="KW-1185">Reference proteome</keyword>
<dbReference type="InterPro" id="IPR000118">
    <property type="entry name" value="Granulin"/>
</dbReference>
<sequence>YFSVFGYTFICIFHFKAVCCSDGVHCCPSGTTCDVSAGKCNRGNSFTEWFTKLEAQPVESKTVICGGGASQCPDGSTCCKLSSGQYGCCPLPKVRYNLYLEINLIQTIPLIFLTTFIWLYFYIYFHFKAVCCSDGVHCCPSGTTCDVSAGKCNRGNSFTEWFTKVDAQAVESKTVICGGGASQCPDGSTCCKLSSGQYGCCPLPK</sequence>
<feature type="non-terminal residue" evidence="8">
    <location>
        <position position="1"/>
    </location>
</feature>
<dbReference type="GO" id="GO:0005576">
    <property type="term" value="C:extracellular region"/>
    <property type="evidence" value="ECO:0007669"/>
    <property type="project" value="UniProtKB-SubCell"/>
</dbReference>
<dbReference type="SUPFAM" id="SSF57277">
    <property type="entry name" value="Granulin repeat"/>
    <property type="match status" value="2"/>
</dbReference>
<dbReference type="PANTHER" id="PTHR12274">
    <property type="entry name" value="GRANULIN"/>
    <property type="match status" value="1"/>
</dbReference>
<keyword evidence="5" id="KW-1133">Transmembrane helix</keyword>
<proteinExistence type="inferred from homology"/>
<evidence type="ECO:0000256" key="2">
    <source>
        <dbReference type="ARBA" id="ARBA00010093"/>
    </source>
</evidence>
<evidence type="ECO:0000313" key="8">
    <source>
        <dbReference type="EMBL" id="CAH1788061.1"/>
    </source>
</evidence>
<keyword evidence="4" id="KW-1015">Disulfide bond</keyword>
<dbReference type="Pfam" id="PF00396">
    <property type="entry name" value="Granulin"/>
    <property type="match status" value="2"/>
</dbReference>
<reference evidence="8" key="1">
    <citation type="submission" date="2022-03" db="EMBL/GenBank/DDBJ databases">
        <authorList>
            <person name="Martin C."/>
        </authorList>
    </citation>
    <scope>NUCLEOTIDE SEQUENCE</scope>
</reference>
<name>A0A8S4P3Y5_OWEFU</name>
<comment type="caution">
    <text evidence="8">The sequence shown here is derived from an EMBL/GenBank/DDBJ whole genome shotgun (WGS) entry which is preliminary data.</text>
</comment>
<feature type="chain" id="PRO_5035854067" description="Granulins domain-containing protein" evidence="6">
    <location>
        <begin position="27"/>
        <end position="205"/>
    </location>
</feature>
<evidence type="ECO:0000256" key="4">
    <source>
        <dbReference type="ARBA" id="ARBA00023157"/>
    </source>
</evidence>
<keyword evidence="6" id="KW-0732">Signal</keyword>
<gene>
    <name evidence="8" type="ORF">OFUS_LOCUS13663</name>
</gene>
<dbReference type="PROSITE" id="PS00799">
    <property type="entry name" value="GRANULINS"/>
    <property type="match status" value="2"/>
</dbReference>
<keyword evidence="5" id="KW-0472">Membrane</keyword>
<feature type="domain" description="Granulins" evidence="7">
    <location>
        <begin position="20"/>
        <end position="33"/>
    </location>
</feature>
<dbReference type="Gene3D" id="2.10.25.160">
    <property type="entry name" value="Granulin"/>
    <property type="match status" value="3"/>
</dbReference>
<evidence type="ECO:0000259" key="7">
    <source>
        <dbReference type="PROSITE" id="PS00799"/>
    </source>
</evidence>
<evidence type="ECO:0000256" key="1">
    <source>
        <dbReference type="ARBA" id="ARBA00004613"/>
    </source>
</evidence>
<dbReference type="SMART" id="SM00277">
    <property type="entry name" value="GRAN"/>
    <property type="match status" value="2"/>
</dbReference>
<dbReference type="AlphaFoldDB" id="A0A8S4P3Y5"/>
<feature type="non-terminal residue" evidence="8">
    <location>
        <position position="205"/>
    </location>
</feature>
<comment type="subcellular location">
    <subcellularLocation>
        <location evidence="1">Secreted</location>
    </subcellularLocation>
</comment>
<keyword evidence="5" id="KW-0812">Transmembrane</keyword>
<dbReference type="InterPro" id="IPR039036">
    <property type="entry name" value="Granulin_fam"/>
</dbReference>
<dbReference type="PANTHER" id="PTHR12274:SF3">
    <property type="entry name" value="PROGRANULIN"/>
    <property type="match status" value="1"/>
</dbReference>
<comment type="similarity">
    <text evidence="2">Belongs to the granulin family.</text>
</comment>
<organism evidence="8 9">
    <name type="scientific">Owenia fusiformis</name>
    <name type="common">Polychaete worm</name>
    <dbReference type="NCBI Taxonomy" id="6347"/>
    <lineage>
        <taxon>Eukaryota</taxon>
        <taxon>Metazoa</taxon>
        <taxon>Spiralia</taxon>
        <taxon>Lophotrochozoa</taxon>
        <taxon>Annelida</taxon>
        <taxon>Polychaeta</taxon>
        <taxon>Sedentaria</taxon>
        <taxon>Canalipalpata</taxon>
        <taxon>Sabellida</taxon>
        <taxon>Oweniida</taxon>
        <taxon>Oweniidae</taxon>
        <taxon>Owenia</taxon>
    </lineage>
</organism>
<dbReference type="EMBL" id="CAIIXF020000007">
    <property type="protein sequence ID" value="CAH1788061.1"/>
    <property type="molecule type" value="Genomic_DNA"/>
</dbReference>
<dbReference type="Proteomes" id="UP000749559">
    <property type="component" value="Unassembled WGS sequence"/>
</dbReference>
<evidence type="ECO:0000313" key="9">
    <source>
        <dbReference type="Proteomes" id="UP000749559"/>
    </source>
</evidence>